<feature type="compositionally biased region" description="Low complexity" evidence="1">
    <location>
        <begin position="46"/>
        <end position="71"/>
    </location>
</feature>
<proteinExistence type="predicted"/>
<gene>
    <name evidence="2" type="ORF">ACI2L5_40760</name>
</gene>
<keyword evidence="3" id="KW-1185">Reference proteome</keyword>
<evidence type="ECO:0000313" key="3">
    <source>
        <dbReference type="Proteomes" id="UP001620295"/>
    </source>
</evidence>
<reference evidence="2 3" key="1">
    <citation type="submission" date="2024-11" db="EMBL/GenBank/DDBJ databases">
        <title>The Natural Products Discovery Center: Release of the First 8490 Sequenced Strains for Exploring Actinobacteria Biosynthetic Diversity.</title>
        <authorList>
            <person name="Kalkreuter E."/>
            <person name="Kautsar S.A."/>
            <person name="Yang D."/>
            <person name="Bader C.D."/>
            <person name="Teijaro C.N."/>
            <person name="Fluegel L."/>
            <person name="Davis C.M."/>
            <person name="Simpson J.R."/>
            <person name="Lauterbach L."/>
            <person name="Steele A.D."/>
            <person name="Gui C."/>
            <person name="Meng S."/>
            <person name="Li G."/>
            <person name="Viehrig K."/>
            <person name="Ye F."/>
            <person name="Su P."/>
            <person name="Kiefer A.F."/>
            <person name="Nichols A."/>
            <person name="Cepeda A.J."/>
            <person name="Yan W."/>
            <person name="Fan B."/>
            <person name="Jiang Y."/>
            <person name="Adhikari A."/>
            <person name="Zheng C.-J."/>
            <person name="Schuster L."/>
            <person name="Cowan T.M."/>
            <person name="Smanski M.J."/>
            <person name="Chevrette M.G."/>
            <person name="De Carvalho L.P.S."/>
            <person name="Shen B."/>
        </authorList>
    </citation>
    <scope>NUCLEOTIDE SEQUENCE [LARGE SCALE GENOMIC DNA]</scope>
    <source>
        <strain evidence="2 3">NPDC020863</strain>
    </source>
</reference>
<dbReference type="EMBL" id="JBJDQH010000016">
    <property type="protein sequence ID" value="MFK4271211.1"/>
    <property type="molecule type" value="Genomic_DNA"/>
</dbReference>
<sequence length="151" mass="15501">MDPVTAGALIAAVNAVVSGAGGEAGRRALEALGALSRRVLRRSPSDPAADPGADPAADPAGDPGADPAGDGEPVAIPYDDPERLRRLAELLVERARQDPELGRDLAAWMSRYGTPAQEVGTVHNSISGDARITGPVIQGRDFQGPISFGSQ</sequence>
<protein>
    <submittedName>
        <fullName evidence="2">Uncharacterized protein</fullName>
    </submittedName>
</protein>
<feature type="region of interest" description="Disordered" evidence="1">
    <location>
        <begin position="125"/>
        <end position="151"/>
    </location>
</feature>
<evidence type="ECO:0000256" key="1">
    <source>
        <dbReference type="SAM" id="MobiDB-lite"/>
    </source>
</evidence>
<dbReference type="Proteomes" id="UP001620295">
    <property type="component" value="Unassembled WGS sequence"/>
</dbReference>
<organism evidence="2 3">
    <name type="scientific">Streptomyces milbemycinicus</name>
    <dbReference type="NCBI Taxonomy" id="476552"/>
    <lineage>
        <taxon>Bacteria</taxon>
        <taxon>Bacillati</taxon>
        <taxon>Actinomycetota</taxon>
        <taxon>Actinomycetes</taxon>
        <taxon>Kitasatosporales</taxon>
        <taxon>Streptomycetaceae</taxon>
        <taxon>Streptomyces</taxon>
    </lineage>
</organism>
<comment type="caution">
    <text evidence="2">The sequence shown here is derived from an EMBL/GenBank/DDBJ whole genome shotgun (WGS) entry which is preliminary data.</text>
</comment>
<dbReference type="RefSeq" id="WP_358641210.1">
    <property type="nucleotide sequence ID" value="NZ_JBFACG010000031.1"/>
</dbReference>
<feature type="region of interest" description="Disordered" evidence="1">
    <location>
        <begin position="40"/>
        <end position="80"/>
    </location>
</feature>
<evidence type="ECO:0000313" key="2">
    <source>
        <dbReference type="EMBL" id="MFK4271211.1"/>
    </source>
</evidence>
<name>A0ABW8M482_9ACTN</name>
<accession>A0ABW8M482</accession>